<dbReference type="Pfam" id="PF18759">
    <property type="entry name" value="Plavaka"/>
    <property type="match status" value="1"/>
</dbReference>
<feature type="domain" description="DUF6830" evidence="1">
    <location>
        <begin position="761"/>
        <end position="876"/>
    </location>
</feature>
<dbReference type="Pfam" id="PF20722">
    <property type="entry name" value="DUF6830"/>
    <property type="match status" value="1"/>
</dbReference>
<evidence type="ECO:0000259" key="1">
    <source>
        <dbReference type="Pfam" id="PF20722"/>
    </source>
</evidence>
<dbReference type="AlphaFoldDB" id="A0A0C9W1H6"/>
<dbReference type="OrthoDB" id="3232986at2759"/>
<sequence length="1009" mass="113525">MTAPSLNQMPYSAQAIPSLVCPSCSMPFSDSDAVVQHLSNPGACGRWLAQTIPDVDFAAVRPEDDYTDDPEAAQDMYEHVDSPDPSDGEDETEYVETATGEIAGGGIHQPFPPEPETLAPIPSSLRTRVHHPNHSGQRQPGGLNHLQWMDRDVHANDREENVYFPFASASEWELANWLSSSALSQNEINQYLRLQRNIDQPVSFNTAKDLRARIEGLPEVPRWRCQEIKIGSYKTKSPLMLYWRDGLEVIKYLFSNPVFAQCIDLTPYREYEGRERVYGEFMSADLAWEIQSELPEGHSFLGVIGASDKTPLTIGTGNKEMHPLLLSIANIHAGVRMKATSHSFALAAYLPIPKFLNVSQPVQAILAARVYHFAISVVMKNLKIAHRDGAVMSDPQGYLRVIHTPLAAWIADYPEQLLIACVSSKNSPISTATAAQFGDPFPHPPRTRQQTLQAIFEACAACDPCDIIAFHKVCQQKRLSGVVEPFWADWGSACPSLFLTPDALHQWHKFYFDHCLRWVTNIMTGPELDRRLSVLQPRIGTRHWANGVSTLKQCTGREHRDLEKLLPAVSMGAIPDDVLCAIRSITEFIFLAQDQFVYDETLHALTEALREFHHFKPSIIAAGGRRGKNGPLDHFQIPKLELTQHVVRSTRAMGAPYQWSSDITERCHITHVKTPYRLSNRRNFHIQCCRFLDRREKQRFFQLFTTLKTAGMPLFNEMVYEARLMQIYYPESTWIESVLPGEHRINTSTPRGSVFNNARAHLSSDNSTAILLTLKPHFPDLSIDDASQLLSITDLRPALGDFFAGRSYMLRNGRRISPPNCSLPFSRVHVWSKFRMQQHSAQNPFALAPPQTIQAAPPSFALPFGRANTVLIAHESGDPTSDIIGERYLVAQVKAILQPVTAPLQPPLLYVEFFNFSNAHFVVVNGVRIVVPTPKIDMFLVHRRLRSNKLPLGDIIPMDSVRQVIQLIPKFGAAASPEMTCDNCLDVAREFYINSFADKETFHAILSYQ</sequence>
<dbReference type="EMBL" id="KN839882">
    <property type="protein sequence ID" value="KIJ59743.1"/>
    <property type="molecule type" value="Genomic_DNA"/>
</dbReference>
<organism evidence="2 3">
    <name type="scientific">Hydnomerulius pinastri MD-312</name>
    <dbReference type="NCBI Taxonomy" id="994086"/>
    <lineage>
        <taxon>Eukaryota</taxon>
        <taxon>Fungi</taxon>
        <taxon>Dikarya</taxon>
        <taxon>Basidiomycota</taxon>
        <taxon>Agaricomycotina</taxon>
        <taxon>Agaricomycetes</taxon>
        <taxon>Agaricomycetidae</taxon>
        <taxon>Boletales</taxon>
        <taxon>Boletales incertae sedis</taxon>
        <taxon>Leucogyrophana</taxon>
    </lineage>
</organism>
<protein>
    <recommendedName>
        <fullName evidence="1">DUF6830 domain-containing protein</fullName>
    </recommendedName>
</protein>
<accession>A0A0C9W1H6</accession>
<evidence type="ECO:0000313" key="2">
    <source>
        <dbReference type="EMBL" id="KIJ59743.1"/>
    </source>
</evidence>
<gene>
    <name evidence="2" type="ORF">HYDPIDRAFT_32958</name>
</gene>
<dbReference type="InterPro" id="IPR041078">
    <property type="entry name" value="Plavaka"/>
</dbReference>
<keyword evidence="3" id="KW-1185">Reference proteome</keyword>
<dbReference type="Proteomes" id="UP000053820">
    <property type="component" value="Unassembled WGS sequence"/>
</dbReference>
<reference evidence="2 3" key="1">
    <citation type="submission" date="2014-04" db="EMBL/GenBank/DDBJ databases">
        <title>Evolutionary Origins and Diversification of the Mycorrhizal Mutualists.</title>
        <authorList>
            <consortium name="DOE Joint Genome Institute"/>
            <consortium name="Mycorrhizal Genomics Consortium"/>
            <person name="Kohler A."/>
            <person name="Kuo A."/>
            <person name="Nagy L.G."/>
            <person name="Floudas D."/>
            <person name="Copeland A."/>
            <person name="Barry K.W."/>
            <person name="Cichocki N."/>
            <person name="Veneault-Fourrey C."/>
            <person name="LaButti K."/>
            <person name="Lindquist E.A."/>
            <person name="Lipzen A."/>
            <person name="Lundell T."/>
            <person name="Morin E."/>
            <person name="Murat C."/>
            <person name="Riley R."/>
            <person name="Ohm R."/>
            <person name="Sun H."/>
            <person name="Tunlid A."/>
            <person name="Henrissat B."/>
            <person name="Grigoriev I.V."/>
            <person name="Hibbett D.S."/>
            <person name="Martin F."/>
        </authorList>
    </citation>
    <scope>NUCLEOTIDE SEQUENCE [LARGE SCALE GENOMIC DNA]</scope>
    <source>
        <strain evidence="2 3">MD-312</strain>
    </source>
</reference>
<dbReference type="HOGENOM" id="CLU_006344_10_2_1"/>
<name>A0A0C9W1H6_9AGAM</name>
<dbReference type="InterPro" id="IPR049233">
    <property type="entry name" value="DUF6830"/>
</dbReference>
<proteinExistence type="predicted"/>
<evidence type="ECO:0000313" key="3">
    <source>
        <dbReference type="Proteomes" id="UP000053820"/>
    </source>
</evidence>